<accession>A0A918UDT7</accession>
<organism evidence="4 5">
    <name type="scientific">Novosphingobium colocasiae</name>
    <dbReference type="NCBI Taxonomy" id="1256513"/>
    <lineage>
        <taxon>Bacteria</taxon>
        <taxon>Pseudomonadati</taxon>
        <taxon>Pseudomonadota</taxon>
        <taxon>Alphaproteobacteria</taxon>
        <taxon>Sphingomonadales</taxon>
        <taxon>Sphingomonadaceae</taxon>
        <taxon>Novosphingobium</taxon>
    </lineage>
</organism>
<dbReference type="InterPro" id="IPR036280">
    <property type="entry name" value="Multihaem_cyt_sf"/>
</dbReference>
<dbReference type="PANTHER" id="PTHR43268">
    <property type="entry name" value="THIOSULFATE SULFURTRANSFERASE/RHODANESE-LIKE DOMAIN-CONTAINING PROTEIN 2"/>
    <property type="match status" value="1"/>
</dbReference>
<dbReference type="EC" id="1.14.-.-" evidence="1"/>
<comment type="catalytic activity">
    <reaction evidence="1">
        <text>uridine(34) in tRNA + AH2 + O2 = 5-hydroxyuridine(34) in tRNA + A + H2O</text>
        <dbReference type="Rhea" id="RHEA:64224"/>
        <dbReference type="Rhea" id="RHEA-COMP:11727"/>
        <dbReference type="Rhea" id="RHEA-COMP:13381"/>
        <dbReference type="ChEBI" id="CHEBI:13193"/>
        <dbReference type="ChEBI" id="CHEBI:15377"/>
        <dbReference type="ChEBI" id="CHEBI:15379"/>
        <dbReference type="ChEBI" id="CHEBI:17499"/>
        <dbReference type="ChEBI" id="CHEBI:65315"/>
        <dbReference type="ChEBI" id="CHEBI:136877"/>
    </reaction>
</comment>
<comment type="similarity">
    <text evidence="1">Belongs to the TrhO family.</text>
</comment>
<dbReference type="Proteomes" id="UP000648075">
    <property type="component" value="Unassembled WGS sequence"/>
</dbReference>
<keyword evidence="1" id="KW-0819">tRNA processing</keyword>
<comment type="caution">
    <text evidence="4">The sequence shown here is derived from an EMBL/GenBank/DDBJ whole genome shotgun (WGS) entry which is preliminary data.</text>
</comment>
<dbReference type="Gene3D" id="3.40.250.10">
    <property type="entry name" value="Rhodanese-like domain"/>
    <property type="match status" value="1"/>
</dbReference>
<evidence type="ECO:0000313" key="5">
    <source>
        <dbReference type="Proteomes" id="UP000648075"/>
    </source>
</evidence>
<dbReference type="PROSITE" id="PS50206">
    <property type="entry name" value="RHODANESE_3"/>
    <property type="match status" value="1"/>
</dbReference>
<dbReference type="AlphaFoldDB" id="A0A918UDT7"/>
<sequence>MSHTTSESPPPLRVAALYRFARLPDYADYRASLDALCRRHGIKGSLLLAGEGINGTVAGTPDAIAAVIAHIRALPDCADLDVKYSSAATMPFHRMKVRLKREIVTMGVAGIDPLDSVGTYVAPQDWNALIADPDTIVIDTRNDYEVAAGTFQGAIDPQTQSFRDFPGWFRAERERLLGQGKPPKVAMFCTGGIRCEKSTAFLKAEGVDEVFHLKGGILRYLEEMPEADSLWRGECFVFDQRVTVGHGLTAGSYGLCHACRRPVSEDDRRSPLYEDGVSCAACHGERSEEQRASARERHRQERLARARGTAHVGAAMDRTRPD</sequence>
<comment type="function">
    <text evidence="1">Catalyzes oxygen-dependent 5-hydroxyuridine (ho5U) modification at position 34 in tRNAs.</text>
</comment>
<keyword evidence="5" id="KW-1185">Reference proteome</keyword>
<feature type="region of interest" description="Disordered" evidence="2">
    <location>
        <begin position="285"/>
        <end position="322"/>
    </location>
</feature>
<evidence type="ECO:0000256" key="2">
    <source>
        <dbReference type="SAM" id="MobiDB-lite"/>
    </source>
</evidence>
<dbReference type="InterPro" id="IPR040503">
    <property type="entry name" value="TRHO_N"/>
</dbReference>
<dbReference type="HAMAP" id="MF_00469">
    <property type="entry name" value="TrhO"/>
    <property type="match status" value="1"/>
</dbReference>
<reference evidence="4" key="1">
    <citation type="journal article" date="2014" name="Int. J. Syst. Evol. Microbiol.">
        <title>Complete genome sequence of Corynebacterium casei LMG S-19264T (=DSM 44701T), isolated from a smear-ripened cheese.</title>
        <authorList>
            <consortium name="US DOE Joint Genome Institute (JGI-PGF)"/>
            <person name="Walter F."/>
            <person name="Albersmeier A."/>
            <person name="Kalinowski J."/>
            <person name="Ruckert C."/>
        </authorList>
    </citation>
    <scope>NUCLEOTIDE SEQUENCE</scope>
    <source>
        <strain evidence="4">KCTC 32255</strain>
    </source>
</reference>
<dbReference type="SUPFAM" id="SSF48695">
    <property type="entry name" value="Multiheme cytochromes"/>
    <property type="match status" value="1"/>
</dbReference>
<dbReference type="InterPro" id="IPR020936">
    <property type="entry name" value="TrhO"/>
</dbReference>
<dbReference type="Pfam" id="PF00581">
    <property type="entry name" value="Rhodanese"/>
    <property type="match status" value="1"/>
</dbReference>
<protein>
    <recommendedName>
        <fullName evidence="1">tRNA uridine(34) hydroxylase</fullName>
        <ecNumber evidence="1">1.14.-.-</ecNumber>
    </recommendedName>
    <alternativeName>
        <fullName evidence="1">tRNA hydroxylation protein O</fullName>
    </alternativeName>
</protein>
<feature type="compositionally biased region" description="Basic and acidic residues" evidence="2">
    <location>
        <begin position="285"/>
        <end position="304"/>
    </location>
</feature>
<dbReference type="GO" id="GO:0006400">
    <property type="term" value="P:tRNA modification"/>
    <property type="evidence" value="ECO:0007669"/>
    <property type="project" value="UniProtKB-UniRule"/>
</dbReference>
<feature type="domain" description="Rhodanese" evidence="3">
    <location>
        <begin position="131"/>
        <end position="229"/>
    </location>
</feature>
<dbReference type="GO" id="GO:0016705">
    <property type="term" value="F:oxidoreductase activity, acting on paired donors, with incorporation or reduction of molecular oxygen"/>
    <property type="evidence" value="ECO:0007669"/>
    <property type="project" value="UniProtKB-UniRule"/>
</dbReference>
<dbReference type="SUPFAM" id="SSF52821">
    <property type="entry name" value="Rhodanese/Cell cycle control phosphatase"/>
    <property type="match status" value="1"/>
</dbReference>
<reference evidence="4" key="2">
    <citation type="submission" date="2020-09" db="EMBL/GenBank/DDBJ databases">
        <authorList>
            <person name="Sun Q."/>
            <person name="Kim S."/>
        </authorList>
    </citation>
    <scope>NUCLEOTIDE SEQUENCE</scope>
    <source>
        <strain evidence="4">KCTC 32255</strain>
    </source>
</reference>
<dbReference type="Gene3D" id="3.30.70.100">
    <property type="match status" value="1"/>
</dbReference>
<dbReference type="NCBIfam" id="NF001136">
    <property type="entry name" value="PRK00142.1-4"/>
    <property type="match status" value="1"/>
</dbReference>
<dbReference type="InterPro" id="IPR036873">
    <property type="entry name" value="Rhodanese-like_dom_sf"/>
</dbReference>
<name>A0A918UDT7_9SPHN</name>
<proteinExistence type="inferred from homology"/>
<keyword evidence="1" id="KW-0560">Oxidoreductase</keyword>
<dbReference type="CDD" id="cd01518">
    <property type="entry name" value="RHOD_YceA"/>
    <property type="match status" value="1"/>
</dbReference>
<dbReference type="InterPro" id="IPR001763">
    <property type="entry name" value="Rhodanese-like_dom"/>
</dbReference>
<dbReference type="PANTHER" id="PTHR43268:SF3">
    <property type="entry name" value="RHODANESE-LIKE DOMAIN-CONTAINING PROTEIN 7-RELATED"/>
    <property type="match status" value="1"/>
</dbReference>
<evidence type="ECO:0000259" key="3">
    <source>
        <dbReference type="PROSITE" id="PS50206"/>
    </source>
</evidence>
<dbReference type="RefSeq" id="WP_189619559.1">
    <property type="nucleotide sequence ID" value="NZ_BMZA01000001.1"/>
</dbReference>
<dbReference type="SMART" id="SM00450">
    <property type="entry name" value="RHOD"/>
    <property type="match status" value="1"/>
</dbReference>
<gene>
    <name evidence="1" type="primary">trhO</name>
    <name evidence="4" type="ORF">GCM10011614_05730</name>
</gene>
<evidence type="ECO:0000313" key="4">
    <source>
        <dbReference type="EMBL" id="GGY93628.1"/>
    </source>
</evidence>
<dbReference type="EMBL" id="BMZA01000001">
    <property type="protein sequence ID" value="GGY93628.1"/>
    <property type="molecule type" value="Genomic_DNA"/>
</dbReference>
<dbReference type="Pfam" id="PF17773">
    <property type="entry name" value="UPF0176_N"/>
    <property type="match status" value="1"/>
</dbReference>
<evidence type="ECO:0000256" key="1">
    <source>
        <dbReference type="HAMAP-Rule" id="MF_00469"/>
    </source>
</evidence>